<feature type="region of interest" description="Disordered" evidence="1">
    <location>
        <begin position="1"/>
        <end position="28"/>
    </location>
</feature>
<evidence type="ECO:0000313" key="3">
    <source>
        <dbReference type="Proteomes" id="UP000314294"/>
    </source>
</evidence>
<keyword evidence="3" id="KW-1185">Reference proteome</keyword>
<accession>A0A4Z2J7V7</accession>
<dbReference type="Proteomes" id="UP000314294">
    <property type="component" value="Unassembled WGS sequence"/>
</dbReference>
<gene>
    <name evidence="2" type="ORF">EYF80_003838</name>
</gene>
<dbReference type="EMBL" id="SRLO01000018">
    <property type="protein sequence ID" value="TNN85994.1"/>
    <property type="molecule type" value="Genomic_DNA"/>
</dbReference>
<proteinExistence type="predicted"/>
<evidence type="ECO:0000256" key="1">
    <source>
        <dbReference type="SAM" id="MobiDB-lite"/>
    </source>
</evidence>
<dbReference type="OrthoDB" id="10002389at2759"/>
<feature type="compositionally biased region" description="Polar residues" evidence="1">
    <location>
        <begin position="12"/>
        <end position="26"/>
    </location>
</feature>
<dbReference type="AlphaFoldDB" id="A0A4Z2J7V7"/>
<sequence>MAAGGQLVVPANTGSTESSLVPQHNNGHLRGLHPLKGLFTVDAVDENKAICKRVVMPRELHPVPEPAGVIEADLLPRATRQDNMYQVANVV</sequence>
<organism evidence="2 3">
    <name type="scientific">Liparis tanakae</name>
    <name type="common">Tanaka's snailfish</name>
    <dbReference type="NCBI Taxonomy" id="230148"/>
    <lineage>
        <taxon>Eukaryota</taxon>
        <taxon>Metazoa</taxon>
        <taxon>Chordata</taxon>
        <taxon>Craniata</taxon>
        <taxon>Vertebrata</taxon>
        <taxon>Euteleostomi</taxon>
        <taxon>Actinopterygii</taxon>
        <taxon>Neopterygii</taxon>
        <taxon>Teleostei</taxon>
        <taxon>Neoteleostei</taxon>
        <taxon>Acanthomorphata</taxon>
        <taxon>Eupercaria</taxon>
        <taxon>Perciformes</taxon>
        <taxon>Cottioidei</taxon>
        <taxon>Cottales</taxon>
        <taxon>Liparidae</taxon>
        <taxon>Liparis</taxon>
    </lineage>
</organism>
<comment type="caution">
    <text evidence="2">The sequence shown here is derived from an EMBL/GenBank/DDBJ whole genome shotgun (WGS) entry which is preliminary data.</text>
</comment>
<evidence type="ECO:0000313" key="2">
    <source>
        <dbReference type="EMBL" id="TNN85994.1"/>
    </source>
</evidence>
<reference evidence="2 3" key="1">
    <citation type="submission" date="2019-03" db="EMBL/GenBank/DDBJ databases">
        <title>First draft genome of Liparis tanakae, snailfish: a comprehensive survey of snailfish specific genes.</title>
        <authorList>
            <person name="Kim W."/>
            <person name="Song I."/>
            <person name="Jeong J.-H."/>
            <person name="Kim D."/>
            <person name="Kim S."/>
            <person name="Ryu S."/>
            <person name="Song J.Y."/>
            <person name="Lee S.K."/>
        </authorList>
    </citation>
    <scope>NUCLEOTIDE SEQUENCE [LARGE SCALE GENOMIC DNA]</scope>
    <source>
        <tissue evidence="2">Muscle</tissue>
    </source>
</reference>
<protein>
    <submittedName>
        <fullName evidence="2">Uncharacterized protein</fullName>
    </submittedName>
</protein>
<name>A0A4Z2J7V7_9TELE</name>